<keyword evidence="4" id="KW-0066">ATP synthesis</keyword>
<dbReference type="AlphaFoldDB" id="A0A508U001"/>
<dbReference type="InterPro" id="IPR027417">
    <property type="entry name" value="P-loop_NTPase"/>
</dbReference>
<dbReference type="PIRSF" id="PIRSF028756">
    <property type="entry name" value="PPK2_prd"/>
    <property type="match status" value="1"/>
</dbReference>
<dbReference type="GO" id="GO:0006754">
    <property type="term" value="P:ATP biosynthetic process"/>
    <property type="evidence" value="ECO:0007669"/>
    <property type="project" value="UniProtKB-KW"/>
</dbReference>
<evidence type="ECO:0000256" key="1">
    <source>
        <dbReference type="ARBA" id="ARBA00009924"/>
    </source>
</evidence>
<protein>
    <recommendedName>
        <fullName evidence="6">ADP/GDP-polyphosphate phosphotransferase</fullName>
        <ecNumber evidence="6">2.7.4.-</ecNumber>
    </recommendedName>
    <alternativeName>
        <fullName evidence="6">Polyphosphate kinase PPK2</fullName>
    </alternativeName>
</protein>
<name>A0A508U001_9BRAD</name>
<dbReference type="Proteomes" id="UP000328092">
    <property type="component" value="Unassembled WGS sequence"/>
</dbReference>
<comment type="catalytic activity">
    <reaction evidence="5">
        <text>[phosphate](n) + ATP = [phosphate](n+1) + ADP</text>
        <dbReference type="Rhea" id="RHEA:19573"/>
        <dbReference type="Rhea" id="RHEA-COMP:9859"/>
        <dbReference type="Rhea" id="RHEA-COMP:14280"/>
        <dbReference type="ChEBI" id="CHEBI:16838"/>
        <dbReference type="ChEBI" id="CHEBI:30616"/>
        <dbReference type="ChEBI" id="CHEBI:456216"/>
    </reaction>
    <physiologicalReaction direction="right-to-left" evidence="5">
        <dbReference type="Rhea" id="RHEA:19575"/>
    </physiologicalReaction>
</comment>
<keyword evidence="9" id="KW-1185">Reference proteome</keyword>
<keyword evidence="3 6" id="KW-0418">Kinase</keyword>
<evidence type="ECO:0000313" key="9">
    <source>
        <dbReference type="Proteomes" id="UP000328092"/>
    </source>
</evidence>
<dbReference type="PANTHER" id="PTHR34383">
    <property type="entry name" value="POLYPHOSPHATE:AMP PHOSPHOTRANSFERASE-RELATED"/>
    <property type="match status" value="1"/>
</dbReference>
<accession>A0A508U001</accession>
<dbReference type="PANTHER" id="PTHR34383:SF1">
    <property type="entry name" value="ADP-POLYPHOSPHATE PHOSPHOTRANSFERASE"/>
    <property type="match status" value="1"/>
</dbReference>
<sequence length="319" mass="37447">MTAPLTDQALHGEALHDEAAHDEALRARIHQELADSLDEELELELDDVRLDELEHEAGLGRPGLDRKFYFRELLRLQGELVKLQDWVQHEKKKVVVLFEGRDSAGKGGVIKRITQRLNPRVCRIAALPAPNERERTQWYFQRYVSHLPAGGEIVLFDRSWYNRAGVEKVMGFCNDEQYEEFFKSVPEFERMLIRSGTILLKYWFSITDNEQAFRFTMRIQDPLKQWKLSPMDVEARTRWELYTKAKEAMLERTHLPDSPWWIVDAVDKKRARLNCISHLLSQIPYQPVTHQPVVLPPRVHNPDYHRGPIPPEMYVPGRY</sequence>
<dbReference type="GO" id="GO:0008976">
    <property type="term" value="F:polyphosphate kinase activity"/>
    <property type="evidence" value="ECO:0007669"/>
    <property type="project" value="UniProtKB-UniRule"/>
</dbReference>
<reference evidence="8" key="1">
    <citation type="submission" date="2019-02" db="EMBL/GenBank/DDBJ databases">
        <authorList>
            <person name="Pothier F.J."/>
        </authorList>
    </citation>
    <scope>NUCLEOTIDE SEQUENCE</scope>
    <source>
        <strain evidence="8">CI-1B</strain>
    </source>
</reference>
<dbReference type="NCBIfam" id="TIGR03707">
    <property type="entry name" value="PPK2_P_aer"/>
    <property type="match status" value="1"/>
</dbReference>
<comment type="subunit">
    <text evidence="6">Homotetramer.</text>
</comment>
<comment type="caution">
    <text evidence="8">The sequence shown here is derived from an EMBL/GenBank/DDBJ whole genome shotgun (WGS) entry which is preliminary data.</text>
</comment>
<evidence type="ECO:0000256" key="4">
    <source>
        <dbReference type="ARBA" id="ARBA00023310"/>
    </source>
</evidence>
<dbReference type="InterPro" id="IPR022488">
    <property type="entry name" value="PPK2-related"/>
</dbReference>
<evidence type="ECO:0000313" key="8">
    <source>
        <dbReference type="EMBL" id="VIO79786.1"/>
    </source>
</evidence>
<feature type="domain" description="Polyphosphate kinase-2-related" evidence="7">
    <location>
        <begin position="64"/>
        <end position="288"/>
    </location>
</feature>
<gene>
    <name evidence="8" type="ORF">CI1B_81200</name>
</gene>
<dbReference type="EC" id="2.7.4.-" evidence="6"/>
<organism evidence="8 9">
    <name type="scientific">Bradyrhizobium ivorense</name>
    <dbReference type="NCBI Taxonomy" id="2511166"/>
    <lineage>
        <taxon>Bacteria</taxon>
        <taxon>Pseudomonadati</taxon>
        <taxon>Pseudomonadota</taxon>
        <taxon>Alphaproteobacteria</taxon>
        <taxon>Hyphomicrobiales</taxon>
        <taxon>Nitrobacteraceae</taxon>
        <taxon>Bradyrhizobium</taxon>
    </lineage>
</organism>
<keyword evidence="2 6" id="KW-0808">Transferase</keyword>
<evidence type="ECO:0000256" key="3">
    <source>
        <dbReference type="ARBA" id="ARBA00022777"/>
    </source>
</evidence>
<dbReference type="RefSeq" id="WP_244626845.1">
    <property type="nucleotide sequence ID" value="NZ_CAADFC020000033.1"/>
</dbReference>
<dbReference type="Gene3D" id="3.40.50.300">
    <property type="entry name" value="P-loop containing nucleotide triphosphate hydrolases"/>
    <property type="match status" value="1"/>
</dbReference>
<comment type="function">
    <text evidence="6">Uses inorganic polyphosphate (polyP) as a donor to convert GDP to GTP or ADP to ATP.</text>
</comment>
<evidence type="ECO:0000256" key="5">
    <source>
        <dbReference type="ARBA" id="ARBA00024500"/>
    </source>
</evidence>
<dbReference type="SUPFAM" id="SSF52540">
    <property type="entry name" value="P-loop containing nucleoside triphosphate hydrolases"/>
    <property type="match status" value="1"/>
</dbReference>
<comment type="similarity">
    <text evidence="1 6">Belongs to the polyphosphate kinase 2 (PPK2) family. Class I subfamily.</text>
</comment>
<dbReference type="Pfam" id="PF03976">
    <property type="entry name" value="PPK2"/>
    <property type="match status" value="1"/>
</dbReference>
<dbReference type="InterPro" id="IPR022486">
    <property type="entry name" value="PPK2_PA0141"/>
</dbReference>
<evidence type="ECO:0000256" key="2">
    <source>
        <dbReference type="ARBA" id="ARBA00022679"/>
    </source>
</evidence>
<dbReference type="EMBL" id="CAADFC020000033">
    <property type="protein sequence ID" value="VIO79786.1"/>
    <property type="molecule type" value="Genomic_DNA"/>
</dbReference>
<evidence type="ECO:0000256" key="6">
    <source>
        <dbReference type="RuleBase" id="RU369062"/>
    </source>
</evidence>
<evidence type="ECO:0000259" key="7">
    <source>
        <dbReference type="Pfam" id="PF03976"/>
    </source>
</evidence>
<dbReference type="InterPro" id="IPR016898">
    <property type="entry name" value="Polyphosphate_phosphotransfera"/>
</dbReference>
<proteinExistence type="inferred from homology"/>